<dbReference type="Proteomes" id="UP000095286">
    <property type="component" value="Unplaced"/>
</dbReference>
<name>A0AC35UII1_9BILA</name>
<evidence type="ECO:0000313" key="2">
    <source>
        <dbReference type="WBParaSite" id="RSKR_0001151150.1"/>
    </source>
</evidence>
<organism evidence="1 2">
    <name type="scientific">Rhabditophanes sp. KR3021</name>
    <dbReference type="NCBI Taxonomy" id="114890"/>
    <lineage>
        <taxon>Eukaryota</taxon>
        <taxon>Metazoa</taxon>
        <taxon>Ecdysozoa</taxon>
        <taxon>Nematoda</taxon>
        <taxon>Chromadorea</taxon>
        <taxon>Rhabditida</taxon>
        <taxon>Tylenchina</taxon>
        <taxon>Panagrolaimomorpha</taxon>
        <taxon>Strongyloidoidea</taxon>
        <taxon>Alloionematidae</taxon>
        <taxon>Rhabditophanes</taxon>
    </lineage>
</organism>
<sequence length="280" mass="32344">MNLVVSGLYVSGSNVVISNSKQYLLRDNDVKSVITVAASPIPEEKKIPGISYHFYYCLDEYTQDMLGNNMLETILDTIISAIKEGNVLVHCEQGVSRSVTICTAYVMKIFSWKYHKAIEYVKKQRPESYPNKSFEFQLQIFEELGWCFSELKINPISKYTCRKCRGFLFSNYNIMHHPIQNNKFFNYLLIRWPKVDIHSTEQQGKLVCPKCNDKIGQFDVNGRRCFGSNDSPCNGYVKPWICVQECKVDVNKSVQIRNYTSITSNNPKLRIPEILITQQD</sequence>
<dbReference type="WBParaSite" id="RSKR_0001151150.1">
    <property type="protein sequence ID" value="RSKR_0001151150.1"/>
    <property type="gene ID" value="RSKR_0001151150"/>
</dbReference>
<evidence type="ECO:0000313" key="1">
    <source>
        <dbReference type="Proteomes" id="UP000095286"/>
    </source>
</evidence>
<protein>
    <submittedName>
        <fullName evidence="2">Protein-tyrosine-phosphatase</fullName>
    </submittedName>
</protein>
<accession>A0AC35UII1</accession>
<proteinExistence type="predicted"/>
<reference evidence="2" key="1">
    <citation type="submission" date="2016-11" db="UniProtKB">
        <authorList>
            <consortium name="WormBaseParasite"/>
        </authorList>
    </citation>
    <scope>IDENTIFICATION</scope>
    <source>
        <strain evidence="2">KR3021</strain>
    </source>
</reference>